<comment type="caution">
    <text evidence="4">The sequence shown here is derived from an EMBL/GenBank/DDBJ whole genome shotgun (WGS) entry which is preliminary data.</text>
</comment>
<dbReference type="InterPro" id="IPR015943">
    <property type="entry name" value="WD40/YVTN_repeat-like_dom_sf"/>
</dbReference>
<feature type="region of interest" description="Disordered" evidence="2">
    <location>
        <begin position="2400"/>
        <end position="2426"/>
    </location>
</feature>
<dbReference type="SMART" id="SM01026">
    <property type="entry name" value="Beach"/>
    <property type="match status" value="1"/>
</dbReference>
<dbReference type="InterPro" id="IPR050865">
    <property type="entry name" value="BEACH_Domain"/>
</dbReference>
<gene>
    <name evidence="4" type="ORF">M9Y10_038140</name>
</gene>
<dbReference type="Gene3D" id="2.130.10.10">
    <property type="entry name" value="YVTN repeat-like/Quinoprotein amine dehydrogenase"/>
    <property type="match status" value="1"/>
</dbReference>
<dbReference type="InterPro" id="IPR036372">
    <property type="entry name" value="BEACH_dom_sf"/>
</dbReference>
<feature type="compositionally biased region" description="Polar residues" evidence="2">
    <location>
        <begin position="2234"/>
        <end position="2254"/>
    </location>
</feature>
<feature type="coiled-coil region" evidence="1">
    <location>
        <begin position="1236"/>
        <end position="1263"/>
    </location>
</feature>
<keyword evidence="1" id="KW-0175">Coiled coil</keyword>
<organism evidence="4 5">
    <name type="scientific">Tritrichomonas musculus</name>
    <dbReference type="NCBI Taxonomy" id="1915356"/>
    <lineage>
        <taxon>Eukaryota</taxon>
        <taxon>Metamonada</taxon>
        <taxon>Parabasalia</taxon>
        <taxon>Tritrichomonadida</taxon>
        <taxon>Tritrichomonadidae</taxon>
        <taxon>Tritrichomonas</taxon>
    </lineage>
</organism>
<feature type="compositionally biased region" description="Low complexity" evidence="2">
    <location>
        <begin position="2400"/>
        <end position="2412"/>
    </location>
</feature>
<evidence type="ECO:0000313" key="5">
    <source>
        <dbReference type="Proteomes" id="UP001470230"/>
    </source>
</evidence>
<dbReference type="InterPro" id="IPR013320">
    <property type="entry name" value="ConA-like_dom_sf"/>
</dbReference>
<dbReference type="Pfam" id="PF02138">
    <property type="entry name" value="Beach"/>
    <property type="match status" value="2"/>
</dbReference>
<accession>A0ABR2K8G4</accession>
<dbReference type="SUPFAM" id="SSF81837">
    <property type="entry name" value="BEACH domain"/>
    <property type="match status" value="1"/>
</dbReference>
<reference evidence="4 5" key="1">
    <citation type="submission" date="2024-04" db="EMBL/GenBank/DDBJ databases">
        <title>Tritrichomonas musculus Genome.</title>
        <authorList>
            <person name="Alves-Ferreira E."/>
            <person name="Grigg M."/>
            <person name="Lorenzi H."/>
            <person name="Galac M."/>
        </authorList>
    </citation>
    <scope>NUCLEOTIDE SEQUENCE [LARGE SCALE GENOMIC DNA]</scope>
    <source>
        <strain evidence="4 5">EAF2021</strain>
    </source>
</reference>
<feature type="region of interest" description="Disordered" evidence="2">
    <location>
        <begin position="1548"/>
        <end position="1572"/>
    </location>
</feature>
<feature type="domain" description="BEACH" evidence="3">
    <location>
        <begin position="2084"/>
        <end position="2450"/>
    </location>
</feature>
<feature type="region of interest" description="Disordered" evidence="2">
    <location>
        <begin position="2208"/>
        <end position="2267"/>
    </location>
</feature>
<feature type="compositionally biased region" description="Acidic residues" evidence="2">
    <location>
        <begin position="2414"/>
        <end position="2425"/>
    </location>
</feature>
<dbReference type="SMART" id="SM00320">
    <property type="entry name" value="WD40"/>
    <property type="match status" value="2"/>
</dbReference>
<dbReference type="InterPro" id="IPR036322">
    <property type="entry name" value="WD40_repeat_dom_sf"/>
</dbReference>
<evidence type="ECO:0000313" key="4">
    <source>
        <dbReference type="EMBL" id="KAK8887103.1"/>
    </source>
</evidence>
<dbReference type="InterPro" id="IPR000409">
    <property type="entry name" value="BEACH_dom"/>
</dbReference>
<protein>
    <recommendedName>
        <fullName evidence="3">BEACH domain-containing protein</fullName>
    </recommendedName>
</protein>
<dbReference type="EMBL" id="JAPFFF010000006">
    <property type="protein sequence ID" value="KAK8887103.1"/>
    <property type="molecule type" value="Genomic_DNA"/>
</dbReference>
<dbReference type="Gene3D" id="1.10.1540.10">
    <property type="entry name" value="BEACH domain"/>
    <property type="match status" value="1"/>
</dbReference>
<keyword evidence="5" id="KW-1185">Reference proteome</keyword>
<dbReference type="SUPFAM" id="SSF49899">
    <property type="entry name" value="Concanavalin A-like lectins/glucanases"/>
    <property type="match status" value="1"/>
</dbReference>
<dbReference type="PANTHER" id="PTHR13743:SF112">
    <property type="entry name" value="BEACH DOMAIN-CONTAINING PROTEIN"/>
    <property type="match status" value="1"/>
</dbReference>
<dbReference type="PANTHER" id="PTHR13743">
    <property type="entry name" value="BEIGE/BEACH-RELATED"/>
    <property type="match status" value="1"/>
</dbReference>
<name>A0ABR2K8G4_9EUKA</name>
<sequence length="2946" mass="339169">MSYDDDPVFEILSLKSSVHIPSCLVKYLDKEDDCFKEFPEFHRVELEKLFKDHQDITDFSEILKKLSFSFPFRPDLIPTVSSLTLEEDPSFKYRSRFILYTFIAWQNNPIMEHAPVVIHALTDILNLPDYSKCTLDAIERCFQISFVRSPIDDFEIIFPLFKGLFTKQTEIAMKKQILLYQYLRALQISSQEKGQKDTPEITKYMIFLKKFAKDIIEKVENSKSDENKAILFNNDTISQIFIISSNLLVQLDMNALKIFSTLSQYTNDSIMTQFVMLFATPLKAMMESEPPFLVLQEQNSNPIDLTTALQNRQPIDIPAFSLGIEGQFQYVPVETFKSGLDIQTALTISEKPHFKTYFKPDNYKRIQLIAQAYQNHEQSADLLFQWFCETLKEMATHSDSPYFFDFALMFIAFYRNWRFPSDVKLFWDTIFNSTDIFNDRFNVANDKSMLPLIDKIRSTVISILAKVEGFSLLSQLFESITMRPALMAEMIHRVLSVFDKISITTLTNANLIRTISALSIYFQNINFDSKYESIASFIETSRSTLFLFISRILQMNDCCSAWMENRVFCITFLKFVFEPPIRQFVIANAKSYMLSSNFTSAADIEGNNVIFSAIHDICSFTFDRIPQEQYVIISTELLETINECLTRKKSMKLLKSKFIDMVEPVTSAINMLSNECRAACGDFLVQAIHFFASLSPEINLGNSHMITIREATKKIFNKEPSNAIFSKFVQLIAGTQLSSISPSFIIKTPIALFPFIEVFSESSHNHDILHFVYNLMGYSYYNSIIANEYNFDFFLLSIIQTHKCDLEFDQKILQSLFQIVSLICFTTSSSPVIQKFIDLLCPINGKYLSIYQPLYIQKLQEIISSTMKAPLAFLPLNGKSTYIELKNVTSSLLGRNFTVAFWISVDKISSDSKLNIFSILDSRSRGISLMVSTTSLLIKVIYRDLESTARCETPLPMGVWTPILIRVQFKSGKAIILPSIDRCVCRKLEFSYDGFNDDNLQVKIGYSPDQNPDEVQHILLSSFQIYNKFITNDEIPRFYDSGPRQLTSEFKDALFTLKLSNNKGDISIEKGSYENSIEAKLVGEPVRCHPSFCSVLISGDRADLFMPLFSFFDMPTTEEKHLLQVPELTFDLIMTTLSISKDVEKAFENKCGFQIILYLLLETKVFKPTYSTYNRFFMLLSSLTYENLKISLMKYILVNFSLLTKFDRSNQERIVKHWSRVLVYENQNLLTKVWKVKHLLCAIEQYLNEKREQNENYQDIQSNLFKLLTMIASLNLTKNDLESLICFALKSSDDQSINIIRLLIELVRPESSMINVIKENIQMVHKLHKIIERNNPELFFLLIDFIYELHNQKIITEFSIQQHLDLLIQHIQYQLFTDDVFLGLIQRINEEKKYELLPILCFIAMNMDDDYISTLFSDINPHPLTIVPRFWVILLASIAPPDIRTRIIKFILKSQKATELNDIFYAVEIVSTVECDDHLPHELILILAQDLIHRINLIDQKKIDNDENDNQRNTEIDLLFQFASSTIFFQHTNMARIMEEEFNHSPFLGNNNNFHKSSEKRNRRATFQPRQRSQRFSVIYTKSENLYNDDSEDSLSSDFSNCSVDSNSDNLDFGISNKYRTKEQNLRSALKSSSVASQLHKMNKTVSNSIFAANNLSTSVFHEESYPGSDTSDAEVGAFKRRRRKKTFKSRKLSVDYAISNSSLFSTNDDQRLKYPSTWVYEQIVQYEKLISKRKGKVFAIRTDKSGRWLDCDIAEFCMKLFDRRRDNLFLNFALLLVAFMIKYHPSSSDIESHLMKMQLKSSQIRANEPFLCLINKNLQRFRRNIHEIPFLNIKEDDYKAFCSYGHFVDASKNQIIESNILNMAKSFMKTQDNTNQIAKYLDSINTEDVDTIFKTSMKNYVKEEKSSIELFAKLWNHSWRSMTFELAPWEMAVVPTVRAVYERSLSLNHSLIPVLMRRKIQNDSIESNNENNVLNFFNKDQIVKEFDCKLITPNCNFKIDAKLLINFENKKIALITHKKTKSFSCDDIRYVIPIDRRKKSSKQFELILHSGKSYLIDILAQKLYPILKDILDISVNNENHKLFTPQFKPKIEKITEKWINKKISTFEYITKLNIFAGRTFNDIYQYPIFPWVLKTYCSKVELSDLYNQNIYRDFSELNKSFKNSLLSSYSSSKLKRERAKSNIQPKNVLQTPFKKWISENQESDSEISLSSDIDSSVSSDKSKSHSHNHSDSQTQEISSLQPQKATLNSPTFPQQQQQQPLVSSFMRRQQQRPSFNCVKLPSFNQVPRDYNEYVKTLLCRSPYKSDNNSGPKLKFKSISDFFDENGFIHEIIPELFSFPECLCETDTFQQVELPLWANSPIDFVYKHRKLLESDLISAKIHFWFDWTFGVQRTDDNYNTTSTASSASNSNTISEEEDENEDDNDLWPLPKILFKSPHQQRKVSLFLPQSSLIEYLEGSYNNNNNNSTTTNNNSSNSNIPLRQSAISMDFSNERGNNSGSGVIGSSNSSFSISGSNSYHNIKNPRSSSNNMLLRSNSPITFKISLKDTEFIFALIDTSQIVSKSLLTFLMVTSNGTVKRIEIDFVEVNKKSDIFINPKIVTLPDEKIDKARIPPKRELMNTIVPLNGGFAVTNGQESLLLIYQKNSVQKTIRQTFGNIKSLCSSGDYFATIGTDMTTRIFNSDHVDQPLHSVSTYQGDSTCAAISKNFGIFVSGSIDGAIHIGSLSNGNVQKVVNIVNKPIHIIISEGWGFIVVFSKIMPSNSNTSFFSNRFSNLTNSNSSSSSNLSLISNSRSNLDSSSRSNLDLNVRPNIDSNSSKNLEDNLKSNLDSTENLRLAARNKRTGSVVGNYELLLYTINGIYVKSVNLSDELVAWETWVDRKGFDFLAIALKGGKVYMFELYYMLLGSPILRKDLEIIAIKYDKHTSSLIMVSSTGEITIKPVFTQS</sequence>
<evidence type="ECO:0000259" key="3">
    <source>
        <dbReference type="PROSITE" id="PS50197"/>
    </source>
</evidence>
<dbReference type="Proteomes" id="UP001470230">
    <property type="component" value="Unassembled WGS sequence"/>
</dbReference>
<dbReference type="SUPFAM" id="SSF50978">
    <property type="entry name" value="WD40 repeat-like"/>
    <property type="match status" value="1"/>
</dbReference>
<proteinExistence type="predicted"/>
<dbReference type="InterPro" id="IPR001680">
    <property type="entry name" value="WD40_rpt"/>
</dbReference>
<evidence type="ECO:0000256" key="1">
    <source>
        <dbReference type="SAM" id="Coils"/>
    </source>
</evidence>
<dbReference type="PROSITE" id="PS50197">
    <property type="entry name" value="BEACH"/>
    <property type="match status" value="1"/>
</dbReference>
<feature type="compositionally biased region" description="Low complexity" evidence="2">
    <location>
        <begin position="2208"/>
        <end position="2220"/>
    </location>
</feature>
<evidence type="ECO:0000256" key="2">
    <source>
        <dbReference type="SAM" id="MobiDB-lite"/>
    </source>
</evidence>